<dbReference type="STRING" id="1302690.BUE76_02770"/>
<proteinExistence type="predicted"/>
<keyword evidence="1" id="KW-0732">Signal</keyword>
<dbReference type="AlphaFoldDB" id="A0A1M5GPJ3"/>
<reference evidence="2 3" key="1">
    <citation type="submission" date="2016-11" db="EMBL/GenBank/DDBJ databases">
        <authorList>
            <person name="Jaros S."/>
            <person name="Januszkiewicz K."/>
            <person name="Wedrychowicz H."/>
        </authorList>
    </citation>
    <scope>NUCLEOTIDE SEQUENCE [LARGE SCALE GENOMIC DNA]</scope>
    <source>
        <strain evidence="2 3">DSM 26897</strain>
    </source>
</reference>
<feature type="signal peptide" evidence="1">
    <location>
        <begin position="1"/>
        <end position="23"/>
    </location>
</feature>
<evidence type="ECO:0000313" key="3">
    <source>
        <dbReference type="Proteomes" id="UP000184368"/>
    </source>
</evidence>
<dbReference type="RefSeq" id="WP_073046466.1">
    <property type="nucleotide sequence ID" value="NZ_FQUO01000017.1"/>
</dbReference>
<keyword evidence="3" id="KW-1185">Reference proteome</keyword>
<name>A0A1M5GPJ3_9BACT</name>
<organism evidence="2 3">
    <name type="scientific">Cnuella takakiae</name>
    <dbReference type="NCBI Taxonomy" id="1302690"/>
    <lineage>
        <taxon>Bacteria</taxon>
        <taxon>Pseudomonadati</taxon>
        <taxon>Bacteroidota</taxon>
        <taxon>Chitinophagia</taxon>
        <taxon>Chitinophagales</taxon>
        <taxon>Chitinophagaceae</taxon>
        <taxon>Cnuella</taxon>
    </lineage>
</organism>
<protein>
    <recommendedName>
        <fullName evidence="4">Short chain amide porin</fullName>
    </recommendedName>
</protein>
<dbReference type="EMBL" id="FQUO01000017">
    <property type="protein sequence ID" value="SHG05558.1"/>
    <property type="molecule type" value="Genomic_DNA"/>
</dbReference>
<gene>
    <name evidence="2" type="ORF">SAMN05444008_1172</name>
</gene>
<feature type="chain" id="PRO_5013382044" description="Short chain amide porin" evidence="1">
    <location>
        <begin position="24"/>
        <end position="441"/>
    </location>
</feature>
<dbReference type="Proteomes" id="UP000184368">
    <property type="component" value="Unassembled WGS sequence"/>
</dbReference>
<dbReference type="OrthoDB" id="9771991at2"/>
<evidence type="ECO:0000256" key="1">
    <source>
        <dbReference type="SAM" id="SignalP"/>
    </source>
</evidence>
<accession>A0A1M5GPJ3</accession>
<evidence type="ECO:0000313" key="2">
    <source>
        <dbReference type="EMBL" id="SHG05558.1"/>
    </source>
</evidence>
<sequence>MNFFKKPFTLAAAALMLTTAASAQMNKDRRILLNDDGSQYLKFTMASQLWARNTQLNPGSTINGYAKDRYSDIGIRRMRMQIFGQIADRVFIYTQVGENNFNFLSDRKQGFFIHDAIGEYEVVRKKLSLGAGLTGWSGLARFASPSIGTLLGVDAPLFEQSTNDVTDQFLRKLSIYAKGKLGKIDYRLTMAHPMAIQKTNGYTNAISANATVSARPAKMQANGYFQYQVFDPEANTVPYTTGTYLGSKKVLNFGAGFVYQPDAMWHMGKLPTDTVATAMRQFAADVFYDAPINKAKGTAISAYATFVHFDFGPNYLRNQSPMNMANGSLQPALINGAGNGFPAYGTGNVVYTQVGYKFRDNMIGKTTLMPYASLQHAAYERLSKDMNYVDAGVNWLLKGHTSKLTVAYQNRPLYYTNALTGKGDLSGRRGGVVVQYQVFLN</sequence>
<evidence type="ECO:0008006" key="4">
    <source>
        <dbReference type="Google" id="ProtNLM"/>
    </source>
</evidence>